<accession>A0AAV2QBP1</accession>
<comment type="caution">
    <text evidence="1">The sequence shown here is derived from an EMBL/GenBank/DDBJ whole genome shotgun (WGS) entry which is preliminary data.</text>
</comment>
<reference evidence="1 2" key="1">
    <citation type="submission" date="2024-05" db="EMBL/GenBank/DDBJ databases">
        <authorList>
            <person name="Wallberg A."/>
        </authorList>
    </citation>
    <scope>NUCLEOTIDE SEQUENCE [LARGE SCALE GENOMIC DNA]</scope>
</reference>
<sequence length="325" mass="36712">MQCVLDQYVKEVDDFSSQYGSDGSISYVAFNLVGKPSLYPDYGDFSASFCMRSYGQWWGDCPSAPVPIKDRQPLLPPSVDFVDLRFESGVSPIRVDIFETYHPGSVVRLWGSLEGNDWTLLWAGEPKPEPPQARIFSPPIAQPDRLINLLRLEFDQRCQEYYSALDAVLLVGSRHTSTHPALVFHNGESLSATIMKLGFHNHMVSEEEILSSIQFILSEENMKIFSEDLQKNNECKNNDSTRGKIEEKQEMVIKNKENEASLKVVEAVSTEKGSSGGYFDLLPNFNMLMLPDLEIMYRYIQACKLSGNLRISGNLAMLLKSLRKS</sequence>
<evidence type="ECO:0000313" key="1">
    <source>
        <dbReference type="EMBL" id="CAL4075693.1"/>
    </source>
</evidence>
<dbReference type="EMBL" id="CAXKWB010004851">
    <property type="protein sequence ID" value="CAL4075693.1"/>
    <property type="molecule type" value="Genomic_DNA"/>
</dbReference>
<dbReference type="AlphaFoldDB" id="A0AAV2QBP1"/>
<gene>
    <name evidence="1" type="ORF">MNOR_LOCUS9858</name>
</gene>
<feature type="non-terminal residue" evidence="1">
    <location>
        <position position="325"/>
    </location>
</feature>
<evidence type="ECO:0000313" key="2">
    <source>
        <dbReference type="Proteomes" id="UP001497623"/>
    </source>
</evidence>
<dbReference type="Proteomes" id="UP001497623">
    <property type="component" value="Unassembled WGS sequence"/>
</dbReference>
<protein>
    <submittedName>
        <fullName evidence="1">Uncharacterized protein</fullName>
    </submittedName>
</protein>
<name>A0AAV2QBP1_MEGNR</name>
<organism evidence="1 2">
    <name type="scientific">Meganyctiphanes norvegica</name>
    <name type="common">Northern krill</name>
    <name type="synonym">Thysanopoda norvegica</name>
    <dbReference type="NCBI Taxonomy" id="48144"/>
    <lineage>
        <taxon>Eukaryota</taxon>
        <taxon>Metazoa</taxon>
        <taxon>Ecdysozoa</taxon>
        <taxon>Arthropoda</taxon>
        <taxon>Crustacea</taxon>
        <taxon>Multicrustacea</taxon>
        <taxon>Malacostraca</taxon>
        <taxon>Eumalacostraca</taxon>
        <taxon>Eucarida</taxon>
        <taxon>Euphausiacea</taxon>
        <taxon>Euphausiidae</taxon>
        <taxon>Meganyctiphanes</taxon>
    </lineage>
</organism>
<proteinExistence type="predicted"/>
<keyword evidence="2" id="KW-1185">Reference proteome</keyword>